<dbReference type="SMART" id="SM00464">
    <property type="entry name" value="LON"/>
    <property type="match status" value="1"/>
</dbReference>
<evidence type="ECO:0000313" key="3">
    <source>
        <dbReference type="Proteomes" id="UP000802098"/>
    </source>
</evidence>
<dbReference type="Gene3D" id="1.10.4060.10">
    <property type="entry name" value="BPP1347 like domain"/>
    <property type="match status" value="1"/>
</dbReference>
<dbReference type="SUPFAM" id="SSF88697">
    <property type="entry name" value="PUA domain-like"/>
    <property type="match status" value="1"/>
</dbReference>
<dbReference type="Pfam" id="PF02190">
    <property type="entry name" value="LON_substr_bdg"/>
    <property type="match status" value="1"/>
</dbReference>
<proteinExistence type="predicted"/>
<evidence type="ECO:0000313" key="2">
    <source>
        <dbReference type="EMBL" id="NHK97077.1"/>
    </source>
</evidence>
<gene>
    <name evidence="2" type="ORF">G7087_01675</name>
</gene>
<protein>
    <submittedName>
        <fullName evidence="2">Peptidase S16</fullName>
    </submittedName>
</protein>
<dbReference type="InterPro" id="IPR003111">
    <property type="entry name" value="Lon_prtase_N"/>
</dbReference>
<dbReference type="RefSeq" id="WP_037290442.1">
    <property type="nucleotide sequence ID" value="NZ_JAAOCD010000001.1"/>
</dbReference>
<organism evidence="2 3">
    <name type="scientific">Rubrivivax benzoatilyticus</name>
    <dbReference type="NCBI Taxonomy" id="316997"/>
    <lineage>
        <taxon>Bacteria</taxon>
        <taxon>Pseudomonadati</taxon>
        <taxon>Pseudomonadota</taxon>
        <taxon>Betaproteobacteria</taxon>
        <taxon>Burkholderiales</taxon>
        <taxon>Sphaerotilaceae</taxon>
        <taxon>Rubrivivax</taxon>
    </lineage>
</organism>
<keyword evidence="3" id="KW-1185">Reference proteome</keyword>
<dbReference type="InterPro" id="IPR046336">
    <property type="entry name" value="Lon_prtase_N_sf"/>
</dbReference>
<dbReference type="EMBL" id="JAAOCD010000001">
    <property type="protein sequence ID" value="NHK97077.1"/>
    <property type="molecule type" value="Genomic_DNA"/>
</dbReference>
<dbReference type="PROSITE" id="PS51787">
    <property type="entry name" value="LON_N"/>
    <property type="match status" value="1"/>
</dbReference>
<dbReference type="PANTHER" id="PTHR46732">
    <property type="entry name" value="ATP-DEPENDENT PROTEASE LA (LON) DOMAIN PROTEIN"/>
    <property type="match status" value="1"/>
</dbReference>
<dbReference type="Proteomes" id="UP000802098">
    <property type="component" value="Unassembled WGS sequence"/>
</dbReference>
<sequence>MSPTGLMPLFPLQAVLFPGGLVGLKVFEARYLDLVARCLREGTGFGIVCLQQGRETGTAAQGVKLERVGVVVRLDEVDADGPGLLRVRGTGLERFRLAGTPAQQPDGLWTCEVEDIAADALRAPGEAMQPTVQALQEAIRKLDEQGHQPFAEPYRFDDAGWVANRWCELLPVPLSAKQKLMELEDPVIRLSIVDGYLRDKSIVIG</sequence>
<evidence type="ECO:0000259" key="1">
    <source>
        <dbReference type="PROSITE" id="PS51787"/>
    </source>
</evidence>
<reference evidence="2 3" key="1">
    <citation type="submission" date="2020-03" db="EMBL/GenBank/DDBJ databases">
        <title>Rubrivivax benzoatilyticus JA2 (sequenced after 10 years sub-culturing).</title>
        <authorList>
            <person name="Gupta D."/>
            <person name="Chintalapati S."/>
            <person name="Chintalapati V.R."/>
        </authorList>
    </citation>
    <scope>NUCLEOTIDE SEQUENCE [LARGE SCALE GENOMIC DNA]</scope>
    <source>
        <strain evidence="2 3">JA2-Mal</strain>
    </source>
</reference>
<dbReference type="PANTHER" id="PTHR46732:SF8">
    <property type="entry name" value="ATP-DEPENDENT PROTEASE LA (LON) DOMAIN PROTEIN"/>
    <property type="match status" value="1"/>
</dbReference>
<comment type="caution">
    <text evidence="2">The sequence shown here is derived from an EMBL/GenBank/DDBJ whole genome shotgun (WGS) entry which is preliminary data.</text>
</comment>
<accession>A0ABX0HTJ2</accession>
<feature type="domain" description="Lon N-terminal" evidence="1">
    <location>
        <begin position="4"/>
        <end position="201"/>
    </location>
</feature>
<name>A0ABX0HTJ2_9BURK</name>
<dbReference type="Gene3D" id="2.30.130.40">
    <property type="entry name" value="LON domain-like"/>
    <property type="match status" value="1"/>
</dbReference>
<dbReference type="InterPro" id="IPR015947">
    <property type="entry name" value="PUA-like_sf"/>
</dbReference>